<gene>
    <name evidence="1" type="ORF">S01H1_20554</name>
</gene>
<evidence type="ECO:0000313" key="1">
    <source>
        <dbReference type="EMBL" id="GAF88072.1"/>
    </source>
</evidence>
<name>X0TIT6_9ZZZZ</name>
<accession>X0TIT6</accession>
<sequence>MRDCFWNDDGPPWKCQWCDWKAPFDTVEPPHRNCPKAPNREQAERERLDRELKDLVDSGVATRTMNQIQATLKSCRGGCPHYVGHVCIRRGRSCTHRKRWIESLIFTGCTDN</sequence>
<protein>
    <submittedName>
        <fullName evidence="1">Uncharacterized protein</fullName>
    </submittedName>
</protein>
<comment type="caution">
    <text evidence="1">The sequence shown here is derived from an EMBL/GenBank/DDBJ whole genome shotgun (WGS) entry which is preliminary data.</text>
</comment>
<dbReference type="EMBL" id="BARS01011265">
    <property type="protein sequence ID" value="GAF88072.1"/>
    <property type="molecule type" value="Genomic_DNA"/>
</dbReference>
<dbReference type="AlphaFoldDB" id="X0TIT6"/>
<reference evidence="1" key="1">
    <citation type="journal article" date="2014" name="Front. Microbiol.">
        <title>High frequency of phylogenetically diverse reductive dehalogenase-homologous genes in deep subseafloor sedimentary metagenomes.</title>
        <authorList>
            <person name="Kawai M."/>
            <person name="Futagami T."/>
            <person name="Toyoda A."/>
            <person name="Takaki Y."/>
            <person name="Nishi S."/>
            <person name="Hori S."/>
            <person name="Arai W."/>
            <person name="Tsubouchi T."/>
            <person name="Morono Y."/>
            <person name="Uchiyama I."/>
            <person name="Ito T."/>
            <person name="Fujiyama A."/>
            <person name="Inagaki F."/>
            <person name="Takami H."/>
        </authorList>
    </citation>
    <scope>NUCLEOTIDE SEQUENCE</scope>
    <source>
        <strain evidence="1">Expedition CK06-06</strain>
    </source>
</reference>
<proteinExistence type="predicted"/>
<organism evidence="1">
    <name type="scientific">marine sediment metagenome</name>
    <dbReference type="NCBI Taxonomy" id="412755"/>
    <lineage>
        <taxon>unclassified sequences</taxon>
        <taxon>metagenomes</taxon>
        <taxon>ecological metagenomes</taxon>
    </lineage>
</organism>